<feature type="transmembrane region" description="Helical" evidence="1">
    <location>
        <begin position="6"/>
        <end position="33"/>
    </location>
</feature>
<feature type="transmembrane region" description="Helical" evidence="1">
    <location>
        <begin position="182"/>
        <end position="199"/>
    </location>
</feature>
<feature type="transmembrane region" description="Helical" evidence="1">
    <location>
        <begin position="242"/>
        <end position="270"/>
    </location>
</feature>
<feature type="transmembrane region" description="Helical" evidence="1">
    <location>
        <begin position="110"/>
        <end position="132"/>
    </location>
</feature>
<keyword evidence="1" id="KW-0472">Membrane</keyword>
<accession>A0ABS4I0A7</accession>
<keyword evidence="1" id="KW-0812">Transmembrane</keyword>
<feature type="transmembrane region" description="Helical" evidence="1">
    <location>
        <begin position="211"/>
        <end position="230"/>
    </location>
</feature>
<name>A0ABS4I0A7_9BACL</name>
<reference evidence="2 3" key="1">
    <citation type="submission" date="2021-03" db="EMBL/GenBank/DDBJ databases">
        <title>Genomic Encyclopedia of Type Strains, Phase IV (KMG-IV): sequencing the most valuable type-strain genomes for metagenomic binning, comparative biology and taxonomic classification.</title>
        <authorList>
            <person name="Goeker M."/>
        </authorList>
    </citation>
    <scope>NUCLEOTIDE SEQUENCE [LARGE SCALE GENOMIC DNA]</scope>
    <source>
        <strain evidence="2 3">DSM 24950</strain>
    </source>
</reference>
<dbReference type="RefSeq" id="WP_167059935.1">
    <property type="nucleotide sequence ID" value="NZ_JAAOZR010000023.1"/>
</dbReference>
<proteinExistence type="predicted"/>
<organism evidence="2 3">
    <name type="scientific">Paenibacillus aceris</name>
    <dbReference type="NCBI Taxonomy" id="869555"/>
    <lineage>
        <taxon>Bacteria</taxon>
        <taxon>Bacillati</taxon>
        <taxon>Bacillota</taxon>
        <taxon>Bacilli</taxon>
        <taxon>Bacillales</taxon>
        <taxon>Paenibacillaceae</taxon>
        <taxon>Paenibacillus</taxon>
    </lineage>
</organism>
<evidence type="ECO:0008006" key="4">
    <source>
        <dbReference type="Google" id="ProtNLM"/>
    </source>
</evidence>
<sequence>MEFNIFKLLLVSLIELLYLVGVLIGTGFLLGILEHNSNMFLQRSFGRKAVIVTALIGTPIHELGHLIQCWIWRHKVLEVKFLQFNEPNGVLGYVNHQWNARSLYQNIGNFFIGLGPIFSGIAALIGAMYILLPDSYQAFIVELNSHTLSEHLIDTSSIQFVGSSLLSIGKALFTLSSLTNPGFWLFLFIAISVSSHMALSASDIKGALNGLISLYVLLVVLNVIATLFHVDGYNIVVSMVKYNTYLLAFSSIAFLFSLFTFAVSFLIFMLKRK</sequence>
<evidence type="ECO:0000256" key="1">
    <source>
        <dbReference type="SAM" id="Phobius"/>
    </source>
</evidence>
<evidence type="ECO:0000313" key="3">
    <source>
        <dbReference type="Proteomes" id="UP001519344"/>
    </source>
</evidence>
<comment type="caution">
    <text evidence="2">The sequence shown here is derived from an EMBL/GenBank/DDBJ whole genome shotgun (WGS) entry which is preliminary data.</text>
</comment>
<dbReference type="EMBL" id="JAGGKV010000008">
    <property type="protein sequence ID" value="MBP1964238.1"/>
    <property type="molecule type" value="Genomic_DNA"/>
</dbReference>
<keyword evidence="3" id="KW-1185">Reference proteome</keyword>
<gene>
    <name evidence="2" type="ORF">J2Z65_003461</name>
</gene>
<dbReference type="Proteomes" id="UP001519344">
    <property type="component" value="Unassembled WGS sequence"/>
</dbReference>
<protein>
    <recommendedName>
        <fullName evidence="4">Integral membrane protein</fullName>
    </recommendedName>
</protein>
<evidence type="ECO:0000313" key="2">
    <source>
        <dbReference type="EMBL" id="MBP1964238.1"/>
    </source>
</evidence>
<keyword evidence="1" id="KW-1133">Transmembrane helix</keyword>